<keyword evidence="1" id="KW-0479">Metal-binding</keyword>
<dbReference type="Gene3D" id="4.10.60.10">
    <property type="entry name" value="Zinc finger, CCHC-type"/>
    <property type="match status" value="1"/>
</dbReference>
<dbReference type="GO" id="GO:0003690">
    <property type="term" value="F:double-stranded DNA binding"/>
    <property type="evidence" value="ECO:0007669"/>
    <property type="project" value="InterPro"/>
</dbReference>
<gene>
    <name evidence="4" type="ORF">HOLleu_29723</name>
</gene>
<organism evidence="4 5">
    <name type="scientific">Holothuria leucospilota</name>
    <name type="common">Black long sea cucumber</name>
    <name type="synonym">Mertensiothuria leucospilota</name>
    <dbReference type="NCBI Taxonomy" id="206669"/>
    <lineage>
        <taxon>Eukaryota</taxon>
        <taxon>Metazoa</taxon>
        <taxon>Echinodermata</taxon>
        <taxon>Eleutherozoa</taxon>
        <taxon>Echinozoa</taxon>
        <taxon>Holothuroidea</taxon>
        <taxon>Aspidochirotacea</taxon>
        <taxon>Aspidochirotida</taxon>
        <taxon>Holothuriidae</taxon>
        <taxon>Holothuria</taxon>
    </lineage>
</organism>
<dbReference type="PROSITE" id="PS50158">
    <property type="entry name" value="ZF_CCHC"/>
    <property type="match status" value="2"/>
</dbReference>
<keyword evidence="5" id="KW-1185">Reference proteome</keyword>
<feature type="compositionally biased region" description="Polar residues" evidence="2">
    <location>
        <begin position="254"/>
        <end position="263"/>
    </location>
</feature>
<proteinExistence type="predicted"/>
<keyword evidence="1" id="KW-0862">Zinc</keyword>
<feature type="compositionally biased region" description="Basic and acidic residues" evidence="2">
    <location>
        <begin position="283"/>
        <end position="301"/>
    </location>
</feature>
<feature type="domain" description="CCHC-type" evidence="3">
    <location>
        <begin position="114"/>
        <end position="130"/>
    </location>
</feature>
<dbReference type="GO" id="GO:0003723">
    <property type="term" value="F:RNA binding"/>
    <property type="evidence" value="ECO:0007669"/>
    <property type="project" value="InterPro"/>
</dbReference>
<evidence type="ECO:0000259" key="3">
    <source>
        <dbReference type="PROSITE" id="PS50158"/>
    </source>
</evidence>
<feature type="domain" description="CCHC-type" evidence="3">
    <location>
        <begin position="97"/>
        <end position="112"/>
    </location>
</feature>
<dbReference type="InterPro" id="IPR036875">
    <property type="entry name" value="Znf_CCHC_sf"/>
</dbReference>
<dbReference type="SMART" id="SM00343">
    <property type="entry name" value="ZnF_C2HC"/>
    <property type="match status" value="3"/>
</dbReference>
<dbReference type="InterPro" id="IPR001878">
    <property type="entry name" value="Znf_CCHC"/>
</dbReference>
<dbReference type="OrthoDB" id="8912020at2759"/>
<feature type="compositionally biased region" description="Acidic residues" evidence="2">
    <location>
        <begin position="244"/>
        <end position="253"/>
    </location>
</feature>
<evidence type="ECO:0000256" key="1">
    <source>
        <dbReference type="PROSITE-ProRule" id="PRU00047"/>
    </source>
</evidence>
<protein>
    <recommendedName>
        <fullName evidence="3">CCHC-type domain-containing protein</fullName>
    </recommendedName>
</protein>
<dbReference type="Pfam" id="PF00098">
    <property type="entry name" value="zf-CCHC"/>
    <property type="match status" value="1"/>
</dbReference>
<accession>A0A9Q1BJC2</accession>
<dbReference type="AlphaFoldDB" id="A0A9Q1BJC2"/>
<dbReference type="InterPro" id="IPR042509">
    <property type="entry name" value="ZCCHC3"/>
</dbReference>
<dbReference type="GO" id="GO:0002218">
    <property type="term" value="P:activation of innate immune response"/>
    <property type="evidence" value="ECO:0007669"/>
    <property type="project" value="InterPro"/>
</dbReference>
<feature type="region of interest" description="Disordered" evidence="2">
    <location>
        <begin position="187"/>
        <end position="301"/>
    </location>
</feature>
<sequence length="301" mass="33891">MFGVPSYITDNDLSEKLSAYGCVFRSNWTHKTYKEFPNIENGIRFVRLELPNTKVSLPYAIVVNGLHLRLKHNGQQKVCNLCLEQDHIMKNCPEYNCRECGQQGHSEARCPEVKCFKCNNLGHKSFNCPEADEGNEVEMDTVNEDKPTKYVDDVDSKAEVRDKEKTIDTRNNTKVSNEVNEVVPVMNVNDGNRNVEVRGSDKPKDTGSNMEDMIVNDKASTSRLCSQPRGSTVTPSTKRNLSCDETDDSENSQDPDASSQPCGSLSRPKKHITPNLMLARKFTPREAYETKKHGDHNSADN</sequence>
<dbReference type="GO" id="GO:0008270">
    <property type="term" value="F:zinc ion binding"/>
    <property type="evidence" value="ECO:0007669"/>
    <property type="project" value="UniProtKB-KW"/>
</dbReference>
<feature type="compositionally biased region" description="Polar residues" evidence="2">
    <location>
        <begin position="218"/>
        <end position="240"/>
    </location>
</feature>
<name>A0A9Q1BJC2_HOLLE</name>
<keyword evidence="1" id="KW-0863">Zinc-finger</keyword>
<reference evidence="4" key="1">
    <citation type="submission" date="2021-10" db="EMBL/GenBank/DDBJ databases">
        <title>Tropical sea cucumber genome reveals ecological adaptation and Cuvierian tubules defense mechanism.</title>
        <authorList>
            <person name="Chen T."/>
        </authorList>
    </citation>
    <scope>NUCLEOTIDE SEQUENCE</scope>
    <source>
        <strain evidence="4">Nanhai2018</strain>
        <tissue evidence="4">Muscle</tissue>
    </source>
</reference>
<comment type="caution">
    <text evidence="4">The sequence shown here is derived from an EMBL/GenBank/DDBJ whole genome shotgun (WGS) entry which is preliminary data.</text>
</comment>
<dbReference type="SUPFAM" id="SSF57756">
    <property type="entry name" value="Retrovirus zinc finger-like domains"/>
    <property type="match status" value="1"/>
</dbReference>
<dbReference type="Proteomes" id="UP001152320">
    <property type="component" value="Chromosome 15"/>
</dbReference>
<evidence type="ECO:0000313" key="4">
    <source>
        <dbReference type="EMBL" id="KAJ8027697.1"/>
    </source>
</evidence>
<dbReference type="EMBL" id="JAIZAY010000015">
    <property type="protein sequence ID" value="KAJ8027697.1"/>
    <property type="molecule type" value="Genomic_DNA"/>
</dbReference>
<dbReference type="PANTHER" id="PTHR22639:SF3">
    <property type="entry name" value="ZINC FINGER CCHC DOMAIN-CONTAINING PROTEIN 3"/>
    <property type="match status" value="1"/>
</dbReference>
<evidence type="ECO:0000256" key="2">
    <source>
        <dbReference type="SAM" id="MobiDB-lite"/>
    </source>
</evidence>
<feature type="compositionally biased region" description="Basic and acidic residues" evidence="2">
    <location>
        <begin position="193"/>
        <end position="205"/>
    </location>
</feature>
<evidence type="ECO:0000313" key="5">
    <source>
        <dbReference type="Proteomes" id="UP001152320"/>
    </source>
</evidence>
<dbReference type="PANTHER" id="PTHR22639">
    <property type="entry name" value="GAG-RELATED PROTEIN"/>
    <property type="match status" value="1"/>
</dbReference>